<evidence type="ECO:0000313" key="1">
    <source>
        <dbReference type="EMBL" id="KAL2543262.1"/>
    </source>
</evidence>
<gene>
    <name evidence="1" type="ORF">Adt_04240</name>
</gene>
<organism evidence="1 2">
    <name type="scientific">Abeliophyllum distichum</name>
    <dbReference type="NCBI Taxonomy" id="126358"/>
    <lineage>
        <taxon>Eukaryota</taxon>
        <taxon>Viridiplantae</taxon>
        <taxon>Streptophyta</taxon>
        <taxon>Embryophyta</taxon>
        <taxon>Tracheophyta</taxon>
        <taxon>Spermatophyta</taxon>
        <taxon>Magnoliopsida</taxon>
        <taxon>eudicotyledons</taxon>
        <taxon>Gunneridae</taxon>
        <taxon>Pentapetalae</taxon>
        <taxon>asterids</taxon>
        <taxon>lamiids</taxon>
        <taxon>Lamiales</taxon>
        <taxon>Oleaceae</taxon>
        <taxon>Forsythieae</taxon>
        <taxon>Abeliophyllum</taxon>
    </lineage>
</organism>
<dbReference type="AlphaFoldDB" id="A0ABD1W129"/>
<dbReference type="EMBL" id="JBFOLK010000001">
    <property type="protein sequence ID" value="KAL2543262.1"/>
    <property type="molecule type" value="Genomic_DNA"/>
</dbReference>
<accession>A0ABD1W129</accession>
<keyword evidence="2" id="KW-1185">Reference proteome</keyword>
<evidence type="ECO:0000313" key="2">
    <source>
        <dbReference type="Proteomes" id="UP001604336"/>
    </source>
</evidence>
<sequence>MIINKEIIRNEGHSWSYVLATTRGNVRAFLKGFTEQVKTEIWRDSYPNIPAFVKRIVDQIYKQFTRQTYEAFKSKRSLIHISNALNHLEKISICDMCYFENYYCEYSKYFYICPREDWTKLVEKFIRKLPAPFNHEVLDLLNIAIDKQRRSTYPKICTAPETSLGLVISLTRDRLAEKYKENILVRDSTRTVGQNPRLCCDKYKNQIPSQYGCFSEKKRQQRKYKRKSYRFKKYKNPTRRNSSRKSQITAKVKQTNLRWTKEILSKNQEELQMLALQRDRTLCKRMSS</sequence>
<proteinExistence type="predicted"/>
<dbReference type="Proteomes" id="UP001604336">
    <property type="component" value="Unassembled WGS sequence"/>
</dbReference>
<protein>
    <submittedName>
        <fullName evidence="1">Uncharacterized protein</fullName>
    </submittedName>
</protein>
<reference evidence="2" key="1">
    <citation type="submission" date="2024-07" db="EMBL/GenBank/DDBJ databases">
        <title>Two chromosome-level genome assemblies of Korean endemic species Abeliophyllum distichum and Forsythia ovata (Oleaceae).</title>
        <authorList>
            <person name="Jang H."/>
        </authorList>
    </citation>
    <scope>NUCLEOTIDE SEQUENCE [LARGE SCALE GENOMIC DNA]</scope>
</reference>
<comment type="caution">
    <text evidence="1">The sequence shown here is derived from an EMBL/GenBank/DDBJ whole genome shotgun (WGS) entry which is preliminary data.</text>
</comment>
<name>A0ABD1W129_9LAMI</name>